<comment type="caution">
    <text evidence="3">The sequence shown here is derived from an EMBL/GenBank/DDBJ whole genome shotgun (WGS) entry which is preliminary data.</text>
</comment>
<reference evidence="3 4" key="1">
    <citation type="submission" date="2016-07" db="EMBL/GenBank/DDBJ databases">
        <title>Pervasive Adenine N6-methylation of Active Genes in Fungi.</title>
        <authorList>
            <consortium name="DOE Joint Genome Institute"/>
            <person name="Mondo S.J."/>
            <person name="Dannebaum R.O."/>
            <person name="Kuo R.C."/>
            <person name="Labutti K."/>
            <person name="Haridas S."/>
            <person name="Kuo A."/>
            <person name="Salamov A."/>
            <person name="Ahrendt S.R."/>
            <person name="Lipzen A."/>
            <person name="Sullivan W."/>
            <person name="Andreopoulos W.B."/>
            <person name="Clum A."/>
            <person name="Lindquist E."/>
            <person name="Daum C."/>
            <person name="Ramamoorthy G.K."/>
            <person name="Gryganskyi A."/>
            <person name="Culley D."/>
            <person name="Magnuson J.K."/>
            <person name="James T.Y."/>
            <person name="O'Malley M.A."/>
            <person name="Stajich J.E."/>
            <person name="Spatafora J.W."/>
            <person name="Visel A."/>
            <person name="Grigoriev I.V."/>
        </authorList>
    </citation>
    <scope>NUCLEOTIDE SEQUENCE [LARGE SCALE GENOMIC DNA]</scope>
    <source>
        <strain evidence="3 4">JEL800</strain>
    </source>
</reference>
<keyword evidence="2" id="KW-1133">Transmembrane helix</keyword>
<feature type="transmembrane region" description="Helical" evidence="2">
    <location>
        <begin position="74"/>
        <end position="96"/>
    </location>
</feature>
<evidence type="ECO:0000313" key="4">
    <source>
        <dbReference type="Proteomes" id="UP000193642"/>
    </source>
</evidence>
<keyword evidence="2" id="KW-0472">Membrane</keyword>
<feature type="compositionally biased region" description="Low complexity" evidence="1">
    <location>
        <begin position="205"/>
        <end position="215"/>
    </location>
</feature>
<keyword evidence="4" id="KW-1185">Reference proteome</keyword>
<dbReference type="OrthoDB" id="2160496at2759"/>
<accession>A0A1Y2BW37</accession>
<sequence length="304" mass="34136">MNRIFVTTATPVQAITVNNNHANHMQLNQDPATREFDLWLVSAGLLASLFFTPVLACIALCFADSKDIIFKASYGRGLGFGFFIWGVAMCSLSWMLKSYLCVPTCLRNLNATNIYSTYSYSYYDASGTYYKLYSYDTNYSYCSNTCNMYLFFLIPVGIIWIMIGLVHIRTSKIILNGSIRRVNVHPNATMVFIQAPPLQPPPYPTYAQAAQQQHPPYAPQPPYNPQHKSAAAPSIPESTQGTPNLQRRMSLESLALHLQIPNLLNVKGGIDEVMNSDHQQLSSKYGITNEEFIKIKGYKKLMNG</sequence>
<dbReference type="EMBL" id="MCGO01000042">
    <property type="protein sequence ID" value="ORY38894.1"/>
    <property type="molecule type" value="Genomic_DNA"/>
</dbReference>
<keyword evidence="2" id="KW-0812">Transmembrane</keyword>
<evidence type="ECO:0000256" key="1">
    <source>
        <dbReference type="SAM" id="MobiDB-lite"/>
    </source>
</evidence>
<protein>
    <submittedName>
        <fullName evidence="3">Uncharacterized protein</fullName>
    </submittedName>
</protein>
<organism evidence="3 4">
    <name type="scientific">Rhizoclosmatium globosum</name>
    <dbReference type="NCBI Taxonomy" id="329046"/>
    <lineage>
        <taxon>Eukaryota</taxon>
        <taxon>Fungi</taxon>
        <taxon>Fungi incertae sedis</taxon>
        <taxon>Chytridiomycota</taxon>
        <taxon>Chytridiomycota incertae sedis</taxon>
        <taxon>Chytridiomycetes</taxon>
        <taxon>Chytridiales</taxon>
        <taxon>Chytriomycetaceae</taxon>
        <taxon>Rhizoclosmatium</taxon>
    </lineage>
</organism>
<name>A0A1Y2BW37_9FUNG</name>
<evidence type="ECO:0000313" key="3">
    <source>
        <dbReference type="EMBL" id="ORY38894.1"/>
    </source>
</evidence>
<proteinExistence type="predicted"/>
<evidence type="ECO:0000256" key="2">
    <source>
        <dbReference type="SAM" id="Phobius"/>
    </source>
</evidence>
<dbReference type="AlphaFoldDB" id="A0A1Y2BW37"/>
<feature type="region of interest" description="Disordered" evidence="1">
    <location>
        <begin position="204"/>
        <end position="243"/>
    </location>
</feature>
<gene>
    <name evidence="3" type="ORF">BCR33DRAFT_788734</name>
</gene>
<feature type="transmembrane region" description="Helical" evidence="2">
    <location>
        <begin position="38"/>
        <end position="62"/>
    </location>
</feature>
<feature type="transmembrane region" description="Helical" evidence="2">
    <location>
        <begin position="148"/>
        <end position="168"/>
    </location>
</feature>
<dbReference type="Proteomes" id="UP000193642">
    <property type="component" value="Unassembled WGS sequence"/>
</dbReference>